<evidence type="ECO:0000313" key="6">
    <source>
        <dbReference type="EMBL" id="AND16218.1"/>
    </source>
</evidence>
<dbReference type="STRING" id="33888.A6122_1069"/>
<dbReference type="AlphaFoldDB" id="A0A160KST3"/>
<evidence type="ECO:0000256" key="4">
    <source>
        <dbReference type="ARBA" id="ARBA00034003"/>
    </source>
</evidence>
<feature type="domain" description="ATP-dependent DNA ligase family profile" evidence="5">
    <location>
        <begin position="115"/>
        <end position="216"/>
    </location>
</feature>
<accession>A0A160KST3</accession>
<dbReference type="CDD" id="cd07905">
    <property type="entry name" value="Adenylation_DNA_ligase_LigC"/>
    <property type="match status" value="1"/>
</dbReference>
<evidence type="ECO:0000256" key="3">
    <source>
        <dbReference type="ARBA" id="ARBA00022598"/>
    </source>
</evidence>
<proteinExistence type="inferred from homology"/>
<dbReference type="GO" id="GO:0006310">
    <property type="term" value="P:DNA recombination"/>
    <property type="evidence" value="ECO:0007669"/>
    <property type="project" value="InterPro"/>
</dbReference>
<dbReference type="CDD" id="cd07970">
    <property type="entry name" value="OBF_DNA_ligase_LigC"/>
    <property type="match status" value="1"/>
</dbReference>
<sequence>MDLPFALPLAPMLAKAVPRVPARNAVEGGYSYEPKWDGFRAIVSVSGGECEIGSRGSKPLTRYFPELVEAFLRVLPDGCVLDGEIVLATGEPGAQRLDWDLLSQRIHPAASRVTMLAETTPAMLVAFDLLAANGRSLLEEPYSVRREALAELLAGAPHPLHLGRTTADEDLARDWLERFEGAGLDGVVAKPLAAPYSPGKRTMLKVKHHRTADVIAIGYREHASKPGVGSILLGLHGDDGEVRQVGGASAFSDERRVHLLDELAPAVVRDAEGEPVRGDGERSRFSSGRDTSFVRLRPELVLEVRYDQREGDRFRHTVQFERWRPDREAASCTMEQLEQPTAYDLGDVLGGDFFARLGCTRGGSPGILGKSGGNGSSPRP</sequence>
<evidence type="ECO:0000259" key="5">
    <source>
        <dbReference type="PROSITE" id="PS50160"/>
    </source>
</evidence>
<dbReference type="GO" id="GO:0005524">
    <property type="term" value="F:ATP binding"/>
    <property type="evidence" value="ECO:0007669"/>
    <property type="project" value="InterPro"/>
</dbReference>
<evidence type="ECO:0000256" key="1">
    <source>
        <dbReference type="ARBA" id="ARBA00007572"/>
    </source>
</evidence>
<dbReference type="InterPro" id="IPR050191">
    <property type="entry name" value="ATP-dep_DNA_ligase"/>
</dbReference>
<dbReference type="RefSeq" id="WP_084415841.1">
    <property type="nucleotide sequence ID" value="NZ_CP015515.1"/>
</dbReference>
<dbReference type="EC" id="6.5.1.1" evidence="2"/>
<dbReference type="Gene3D" id="3.30.470.30">
    <property type="entry name" value="DNA ligase/mRNA capping enzyme"/>
    <property type="match status" value="1"/>
</dbReference>
<reference evidence="6 7" key="1">
    <citation type="submission" date="2016-05" db="EMBL/GenBank/DDBJ databases">
        <title>Complete genome sequence of Rathayibacter tritici NCPPB 1953.</title>
        <authorList>
            <person name="Park J."/>
            <person name="Lee H.-H."/>
            <person name="Lee S.-W."/>
            <person name="Seo Y.-S."/>
        </authorList>
    </citation>
    <scope>NUCLEOTIDE SEQUENCE [LARGE SCALE GENOMIC DNA]</scope>
    <source>
        <strain evidence="6 7">NCPPB 1953</strain>
    </source>
</reference>
<dbReference type="Pfam" id="PF01068">
    <property type="entry name" value="DNA_ligase_A_M"/>
    <property type="match status" value="1"/>
</dbReference>
<evidence type="ECO:0000313" key="7">
    <source>
        <dbReference type="Proteomes" id="UP000077071"/>
    </source>
</evidence>
<dbReference type="Pfam" id="PF04679">
    <property type="entry name" value="DNA_ligase_A_C"/>
    <property type="match status" value="1"/>
</dbReference>
<dbReference type="SUPFAM" id="SSF50249">
    <property type="entry name" value="Nucleic acid-binding proteins"/>
    <property type="match status" value="1"/>
</dbReference>
<dbReference type="PANTHER" id="PTHR45674:SF4">
    <property type="entry name" value="DNA LIGASE 1"/>
    <property type="match status" value="1"/>
</dbReference>
<dbReference type="InterPro" id="IPR044117">
    <property type="entry name" value="OBF_LigC-like"/>
</dbReference>
<dbReference type="Gene3D" id="2.40.50.140">
    <property type="entry name" value="Nucleic acid-binding proteins"/>
    <property type="match status" value="1"/>
</dbReference>
<keyword evidence="3 6" id="KW-0436">Ligase</keyword>
<dbReference type="PROSITE" id="PS50160">
    <property type="entry name" value="DNA_LIGASE_A3"/>
    <property type="match status" value="1"/>
</dbReference>
<name>A0A160KST3_9MICO</name>
<comment type="catalytic activity">
    <reaction evidence="4">
        <text>ATP + (deoxyribonucleotide)n-3'-hydroxyl + 5'-phospho-(deoxyribonucleotide)m = (deoxyribonucleotide)n+m + AMP + diphosphate.</text>
        <dbReference type="EC" id="6.5.1.1"/>
    </reaction>
</comment>
<organism evidence="6 7">
    <name type="scientific">Rathayibacter tritici</name>
    <dbReference type="NCBI Taxonomy" id="33888"/>
    <lineage>
        <taxon>Bacteria</taxon>
        <taxon>Bacillati</taxon>
        <taxon>Actinomycetota</taxon>
        <taxon>Actinomycetes</taxon>
        <taxon>Micrococcales</taxon>
        <taxon>Microbacteriaceae</taxon>
        <taxon>Rathayibacter</taxon>
    </lineage>
</organism>
<dbReference type="InterPro" id="IPR012340">
    <property type="entry name" value="NA-bd_OB-fold"/>
</dbReference>
<keyword evidence="7" id="KW-1185">Reference proteome</keyword>
<dbReference type="Proteomes" id="UP000077071">
    <property type="component" value="Chromosome"/>
</dbReference>
<dbReference type="InterPro" id="IPR012309">
    <property type="entry name" value="DNA_ligase_ATP-dep_C"/>
</dbReference>
<dbReference type="KEGG" id="rtn:A6122_1069"/>
<gene>
    <name evidence="6" type="ORF">A6122_1069</name>
</gene>
<dbReference type="InterPro" id="IPR044119">
    <property type="entry name" value="Adenylation_LigC-like"/>
</dbReference>
<comment type="similarity">
    <text evidence="1">Belongs to the ATP-dependent DNA ligase family.</text>
</comment>
<dbReference type="EMBL" id="CP015515">
    <property type="protein sequence ID" value="AND16218.1"/>
    <property type="molecule type" value="Genomic_DNA"/>
</dbReference>
<dbReference type="PANTHER" id="PTHR45674">
    <property type="entry name" value="DNA LIGASE 1/3 FAMILY MEMBER"/>
    <property type="match status" value="1"/>
</dbReference>
<dbReference type="InterPro" id="IPR012310">
    <property type="entry name" value="DNA_ligase_ATP-dep_cent"/>
</dbReference>
<evidence type="ECO:0000256" key="2">
    <source>
        <dbReference type="ARBA" id="ARBA00012727"/>
    </source>
</evidence>
<dbReference type="GO" id="GO:0003910">
    <property type="term" value="F:DNA ligase (ATP) activity"/>
    <property type="evidence" value="ECO:0007669"/>
    <property type="project" value="UniProtKB-EC"/>
</dbReference>
<dbReference type="NCBIfam" id="NF006078">
    <property type="entry name" value="PRK08224.1"/>
    <property type="match status" value="1"/>
</dbReference>
<protein>
    <recommendedName>
        <fullName evidence="2">DNA ligase (ATP)</fullName>
        <ecNumber evidence="2">6.5.1.1</ecNumber>
    </recommendedName>
</protein>
<dbReference type="GO" id="GO:0006281">
    <property type="term" value="P:DNA repair"/>
    <property type="evidence" value="ECO:0007669"/>
    <property type="project" value="InterPro"/>
</dbReference>
<dbReference type="OrthoDB" id="9770771at2"/>
<dbReference type="SUPFAM" id="SSF56091">
    <property type="entry name" value="DNA ligase/mRNA capping enzyme, catalytic domain"/>
    <property type="match status" value="1"/>
</dbReference>